<proteinExistence type="predicted"/>
<keyword evidence="2" id="KW-1185">Reference proteome</keyword>
<comment type="caution">
    <text evidence="1">The sequence shown here is derived from an EMBL/GenBank/DDBJ whole genome shotgun (WGS) entry which is preliminary data.</text>
</comment>
<name>A0AAV8ZY00_ACOGR</name>
<dbReference type="SUPFAM" id="SSF52058">
    <property type="entry name" value="L domain-like"/>
    <property type="match status" value="1"/>
</dbReference>
<evidence type="ECO:0000313" key="2">
    <source>
        <dbReference type="Proteomes" id="UP001179952"/>
    </source>
</evidence>
<gene>
    <name evidence="1" type="ORF">QJS04_geneDACA023627</name>
</gene>
<sequence>MSSLKILNISNNQLSGSIPLALLKKMNNQELSLRYDLLSLILLRVFYFLVHVNYMI</sequence>
<reference evidence="1" key="2">
    <citation type="submission" date="2023-06" db="EMBL/GenBank/DDBJ databases">
        <authorList>
            <person name="Ma L."/>
            <person name="Liu K.-W."/>
            <person name="Li Z."/>
            <person name="Hsiao Y.-Y."/>
            <person name="Qi Y."/>
            <person name="Fu T."/>
            <person name="Tang G."/>
            <person name="Zhang D."/>
            <person name="Sun W.-H."/>
            <person name="Liu D.-K."/>
            <person name="Li Y."/>
            <person name="Chen G.-Z."/>
            <person name="Liu X.-D."/>
            <person name="Liao X.-Y."/>
            <person name="Jiang Y.-T."/>
            <person name="Yu X."/>
            <person name="Hao Y."/>
            <person name="Huang J."/>
            <person name="Zhao X.-W."/>
            <person name="Ke S."/>
            <person name="Chen Y.-Y."/>
            <person name="Wu W.-L."/>
            <person name="Hsu J.-L."/>
            <person name="Lin Y.-F."/>
            <person name="Huang M.-D."/>
            <person name="Li C.-Y."/>
            <person name="Huang L."/>
            <person name="Wang Z.-W."/>
            <person name="Zhao X."/>
            <person name="Zhong W.-Y."/>
            <person name="Peng D.-H."/>
            <person name="Ahmad S."/>
            <person name="Lan S."/>
            <person name="Zhang J.-S."/>
            <person name="Tsai W.-C."/>
            <person name="Van De Peer Y."/>
            <person name="Liu Z.-J."/>
        </authorList>
    </citation>
    <scope>NUCLEOTIDE SEQUENCE</scope>
    <source>
        <strain evidence="1">SCP</strain>
        <tissue evidence="1">Leaves</tissue>
    </source>
</reference>
<reference evidence="1" key="1">
    <citation type="journal article" date="2023" name="Nat. Commun.">
        <title>Diploid and tetraploid genomes of Acorus and the evolution of monocots.</title>
        <authorList>
            <person name="Ma L."/>
            <person name="Liu K.W."/>
            <person name="Li Z."/>
            <person name="Hsiao Y.Y."/>
            <person name="Qi Y."/>
            <person name="Fu T."/>
            <person name="Tang G.D."/>
            <person name="Zhang D."/>
            <person name="Sun W.H."/>
            <person name="Liu D.K."/>
            <person name="Li Y."/>
            <person name="Chen G.Z."/>
            <person name="Liu X.D."/>
            <person name="Liao X.Y."/>
            <person name="Jiang Y.T."/>
            <person name="Yu X."/>
            <person name="Hao Y."/>
            <person name="Huang J."/>
            <person name="Zhao X.W."/>
            <person name="Ke S."/>
            <person name="Chen Y.Y."/>
            <person name="Wu W.L."/>
            <person name="Hsu J.L."/>
            <person name="Lin Y.F."/>
            <person name="Huang M.D."/>
            <person name="Li C.Y."/>
            <person name="Huang L."/>
            <person name="Wang Z.W."/>
            <person name="Zhao X."/>
            <person name="Zhong W.Y."/>
            <person name="Peng D.H."/>
            <person name="Ahmad S."/>
            <person name="Lan S."/>
            <person name="Zhang J.S."/>
            <person name="Tsai W.C."/>
            <person name="Van de Peer Y."/>
            <person name="Liu Z.J."/>
        </authorList>
    </citation>
    <scope>NUCLEOTIDE SEQUENCE</scope>
    <source>
        <strain evidence="1">SCP</strain>
    </source>
</reference>
<evidence type="ECO:0000313" key="1">
    <source>
        <dbReference type="EMBL" id="KAK1257309.1"/>
    </source>
</evidence>
<dbReference type="InterPro" id="IPR001611">
    <property type="entry name" value="Leu-rich_rpt"/>
</dbReference>
<protein>
    <recommendedName>
        <fullName evidence="3">Non-specific serine/threonine protein kinase</fullName>
    </recommendedName>
</protein>
<organism evidence="1 2">
    <name type="scientific">Acorus gramineus</name>
    <name type="common">Dwarf sweet flag</name>
    <dbReference type="NCBI Taxonomy" id="55184"/>
    <lineage>
        <taxon>Eukaryota</taxon>
        <taxon>Viridiplantae</taxon>
        <taxon>Streptophyta</taxon>
        <taxon>Embryophyta</taxon>
        <taxon>Tracheophyta</taxon>
        <taxon>Spermatophyta</taxon>
        <taxon>Magnoliopsida</taxon>
        <taxon>Liliopsida</taxon>
        <taxon>Acoraceae</taxon>
        <taxon>Acorus</taxon>
    </lineage>
</organism>
<dbReference type="Proteomes" id="UP001179952">
    <property type="component" value="Unassembled WGS sequence"/>
</dbReference>
<dbReference type="AlphaFoldDB" id="A0AAV8ZY00"/>
<dbReference type="EMBL" id="JAUJYN010000049">
    <property type="protein sequence ID" value="KAK1257309.1"/>
    <property type="molecule type" value="Genomic_DNA"/>
</dbReference>
<evidence type="ECO:0008006" key="3">
    <source>
        <dbReference type="Google" id="ProtNLM"/>
    </source>
</evidence>
<dbReference type="PROSITE" id="PS51450">
    <property type="entry name" value="LRR"/>
    <property type="match status" value="1"/>
</dbReference>
<accession>A0AAV8ZY00</accession>